<keyword evidence="3" id="KW-1185">Reference proteome</keyword>
<dbReference type="AlphaFoldDB" id="A0A0N5CWU2"/>
<feature type="region of interest" description="Disordered" evidence="1">
    <location>
        <begin position="1"/>
        <end position="50"/>
    </location>
</feature>
<name>A0A0N5CWU2_THECL</name>
<dbReference type="Proteomes" id="UP000276776">
    <property type="component" value="Unassembled WGS sequence"/>
</dbReference>
<feature type="compositionally biased region" description="Low complexity" evidence="1">
    <location>
        <begin position="271"/>
        <end position="280"/>
    </location>
</feature>
<protein>
    <submittedName>
        <fullName evidence="4">Rab3 GTPase-activating protein catalytic subunit</fullName>
    </submittedName>
</protein>
<dbReference type="EMBL" id="UYYF01004305">
    <property type="protein sequence ID" value="VDN01984.1"/>
    <property type="molecule type" value="Genomic_DNA"/>
</dbReference>
<feature type="compositionally biased region" description="Low complexity" evidence="1">
    <location>
        <begin position="14"/>
        <end position="26"/>
    </location>
</feature>
<organism evidence="4">
    <name type="scientific">Thelazia callipaeda</name>
    <name type="common">Oriental eyeworm</name>
    <name type="synonym">Parasitic nematode</name>
    <dbReference type="NCBI Taxonomy" id="103827"/>
    <lineage>
        <taxon>Eukaryota</taxon>
        <taxon>Metazoa</taxon>
        <taxon>Ecdysozoa</taxon>
        <taxon>Nematoda</taxon>
        <taxon>Chromadorea</taxon>
        <taxon>Rhabditida</taxon>
        <taxon>Spirurina</taxon>
        <taxon>Spiruromorpha</taxon>
        <taxon>Thelazioidea</taxon>
        <taxon>Thelaziidae</taxon>
        <taxon>Thelazia</taxon>
    </lineage>
</organism>
<feature type="region of interest" description="Disordered" evidence="1">
    <location>
        <begin position="271"/>
        <end position="303"/>
    </location>
</feature>
<reference evidence="4" key="1">
    <citation type="submission" date="2017-02" db="UniProtKB">
        <authorList>
            <consortium name="WormBaseParasite"/>
        </authorList>
    </citation>
    <scope>IDENTIFICATION</scope>
</reference>
<sequence length="533" mass="61696">MKCRKIQSSELERSSSSSTSHKLSQTSDDKSQQLLDGSLSPLHTRRRSLNGSVTPVPDFAQFDYLRECPKLITVANESSYQSITAAFSDLDKVQLELERMLMHTTDHQKKICGEITFLTTGDYPSDDISHRPMPIYDLRSLDILPSCSSEIDREWLEDEILEDEVNWLDDGFDVWPPVNLSQKFWVFVREYLDPVDEEYLQQWWTNIVQLFGCSKDLISSKSSAGNLCLGIFISIIRKSRRSTKTVNICDVFQDCKASSSCSKWEAHVSSQDKSPVSSSSFELTLPNKDVSPPPKKIPRCESRTQSFSSTEATSLISALMKAYIREKDDSSERKNCEWIVNDEEDGIENTLEISHSNGHENILANFGDELEMFNYVLCNYLNSLDKDSDASQCGEEKESIKSEGFEELVRSPSNKKIDNKDEVSVALMKLQAELAIKEVSWREIVYKIWHRLIAEYLRTKLERELDKADREASYFIYFMFQVYDKYFSDYPKRRPKNEQEREECRSVLQRRNQIAQAYYGKQHVALSKWRQKH</sequence>
<accession>A0A0N5CWU2</accession>
<evidence type="ECO:0000313" key="3">
    <source>
        <dbReference type="Proteomes" id="UP000276776"/>
    </source>
</evidence>
<dbReference type="WBParaSite" id="TCLT_0000482601-mRNA-1">
    <property type="protein sequence ID" value="TCLT_0000482601-mRNA-1"/>
    <property type="gene ID" value="TCLT_0000482601"/>
</dbReference>
<dbReference type="STRING" id="103827.A0A0N5CWU2"/>
<dbReference type="OrthoDB" id="5858960at2759"/>
<dbReference type="OMA" id="HYREIGS"/>
<proteinExistence type="predicted"/>
<evidence type="ECO:0000256" key="1">
    <source>
        <dbReference type="SAM" id="MobiDB-lite"/>
    </source>
</evidence>
<evidence type="ECO:0000313" key="2">
    <source>
        <dbReference type="EMBL" id="VDN01984.1"/>
    </source>
</evidence>
<gene>
    <name evidence="2" type="ORF">TCLT_LOCUS4815</name>
</gene>
<reference evidence="2 3" key="2">
    <citation type="submission" date="2018-11" db="EMBL/GenBank/DDBJ databases">
        <authorList>
            <consortium name="Pathogen Informatics"/>
        </authorList>
    </citation>
    <scope>NUCLEOTIDE SEQUENCE [LARGE SCALE GENOMIC DNA]</scope>
</reference>
<evidence type="ECO:0000313" key="4">
    <source>
        <dbReference type="WBParaSite" id="TCLT_0000482601-mRNA-1"/>
    </source>
</evidence>